<name>A0A8H7AZH0_9EURO</name>
<evidence type="ECO:0000313" key="4">
    <source>
        <dbReference type="EMBL" id="KAF7513980.1"/>
    </source>
</evidence>
<evidence type="ECO:0000313" key="5">
    <source>
        <dbReference type="Proteomes" id="UP000606974"/>
    </source>
</evidence>
<dbReference type="InterPro" id="IPR036908">
    <property type="entry name" value="RlpA-like_sf"/>
</dbReference>
<comment type="caution">
    <text evidence="4">The sequence shown here is derived from an EMBL/GenBank/DDBJ whole genome shotgun (WGS) entry which is preliminary data.</text>
</comment>
<sequence>MASSPTTTHPSTSTTNTFLFPWRTSKIAIANGPKSPRFPWVTSPRGPLNANPPSPLPPRGVPPTTDAGKRSSLPASIKQYSLISKRTKIVFGVVIACILILIIGLAAGLSARNKSQHLPLPSDNGGPYQGQLTYYAPGLGACGIESKNGDNIVSVAHALFDAASTSANPNLNPLCGKMVRAKRGETTVDLKVVDRCTGCQPWDLDITEKTFAKLARVEQGRVDVEWSWLEEVPDAAS</sequence>
<dbReference type="CDD" id="cd22191">
    <property type="entry name" value="DPBB_RlpA_EXP_N-like"/>
    <property type="match status" value="1"/>
</dbReference>
<dbReference type="InterPro" id="IPR051477">
    <property type="entry name" value="Expansin_CellWall"/>
</dbReference>
<keyword evidence="3" id="KW-0472">Membrane</keyword>
<keyword evidence="3" id="KW-1133">Transmembrane helix</keyword>
<evidence type="ECO:0000256" key="1">
    <source>
        <dbReference type="ARBA" id="ARBA00022729"/>
    </source>
</evidence>
<dbReference type="Gene3D" id="2.40.40.10">
    <property type="entry name" value="RlpA-like domain"/>
    <property type="match status" value="1"/>
</dbReference>
<evidence type="ECO:0000256" key="3">
    <source>
        <dbReference type="SAM" id="Phobius"/>
    </source>
</evidence>
<keyword evidence="3" id="KW-0812">Transmembrane</keyword>
<gene>
    <name evidence="4" type="ORF">GJ744_006594</name>
</gene>
<organism evidence="4 5">
    <name type="scientific">Endocarpon pusillum</name>
    <dbReference type="NCBI Taxonomy" id="364733"/>
    <lineage>
        <taxon>Eukaryota</taxon>
        <taxon>Fungi</taxon>
        <taxon>Dikarya</taxon>
        <taxon>Ascomycota</taxon>
        <taxon>Pezizomycotina</taxon>
        <taxon>Eurotiomycetes</taxon>
        <taxon>Chaetothyriomycetidae</taxon>
        <taxon>Verrucariales</taxon>
        <taxon>Verrucariaceae</taxon>
        <taxon>Endocarpon</taxon>
    </lineage>
</organism>
<proteinExistence type="predicted"/>
<dbReference type="Proteomes" id="UP000606974">
    <property type="component" value="Unassembled WGS sequence"/>
</dbReference>
<dbReference type="SUPFAM" id="SSF50685">
    <property type="entry name" value="Barwin-like endoglucanases"/>
    <property type="match status" value="1"/>
</dbReference>
<keyword evidence="5" id="KW-1185">Reference proteome</keyword>
<evidence type="ECO:0000256" key="2">
    <source>
        <dbReference type="SAM" id="MobiDB-lite"/>
    </source>
</evidence>
<keyword evidence="1" id="KW-0732">Signal</keyword>
<dbReference type="OrthoDB" id="623670at2759"/>
<evidence type="ECO:0008006" key="6">
    <source>
        <dbReference type="Google" id="ProtNLM"/>
    </source>
</evidence>
<reference evidence="4" key="1">
    <citation type="submission" date="2020-02" db="EMBL/GenBank/DDBJ databases">
        <authorList>
            <person name="Palmer J.M."/>
        </authorList>
    </citation>
    <scope>NUCLEOTIDE SEQUENCE</scope>
    <source>
        <strain evidence="4">EPUS1.4</strain>
        <tissue evidence="4">Thallus</tissue>
    </source>
</reference>
<dbReference type="PANTHER" id="PTHR31836:SF27">
    <property type="entry name" value="RLPA-LIKE PROTEIN DOUBLE-PSI BETA-BARREL DOMAIN-CONTAINING PROTEIN"/>
    <property type="match status" value="1"/>
</dbReference>
<dbReference type="EMBL" id="JAACFV010000003">
    <property type="protein sequence ID" value="KAF7513980.1"/>
    <property type="molecule type" value="Genomic_DNA"/>
</dbReference>
<dbReference type="AlphaFoldDB" id="A0A8H7AZH0"/>
<accession>A0A8H7AZH0</accession>
<protein>
    <recommendedName>
        <fullName evidence="6">RlpA-like protein double-psi beta-barrel domain-containing protein</fullName>
    </recommendedName>
</protein>
<dbReference type="PANTHER" id="PTHR31836">
    <property type="match status" value="1"/>
</dbReference>
<feature type="region of interest" description="Disordered" evidence="2">
    <location>
        <begin position="30"/>
        <end position="71"/>
    </location>
</feature>
<feature type="compositionally biased region" description="Pro residues" evidence="2">
    <location>
        <begin position="50"/>
        <end position="61"/>
    </location>
</feature>
<feature type="transmembrane region" description="Helical" evidence="3">
    <location>
        <begin position="89"/>
        <end position="109"/>
    </location>
</feature>